<organism evidence="1 2">
    <name type="scientific">Rhododendron molle</name>
    <name type="common">Chinese azalea</name>
    <name type="synonym">Azalea mollis</name>
    <dbReference type="NCBI Taxonomy" id="49168"/>
    <lineage>
        <taxon>Eukaryota</taxon>
        <taxon>Viridiplantae</taxon>
        <taxon>Streptophyta</taxon>
        <taxon>Embryophyta</taxon>
        <taxon>Tracheophyta</taxon>
        <taxon>Spermatophyta</taxon>
        <taxon>Magnoliopsida</taxon>
        <taxon>eudicotyledons</taxon>
        <taxon>Gunneridae</taxon>
        <taxon>Pentapetalae</taxon>
        <taxon>asterids</taxon>
        <taxon>Ericales</taxon>
        <taxon>Ericaceae</taxon>
        <taxon>Ericoideae</taxon>
        <taxon>Rhodoreae</taxon>
        <taxon>Rhododendron</taxon>
    </lineage>
</organism>
<sequence>MSNSSQEGLHILVFPYPAQGHMLPMLEEEYWDQLRNVMGQGHVWSGPLYLLGGERTLGRVNPDADSRGGVMGWLDGCPDGSVLYVCFGGQKLLESNQMKALASGLVRSWVRFIWVVKLPVTQHEEHGRGVVPDEFEDRVSGKGCWWRIWERRSVSVRADAMPDSEELAQSIVNSMSRDIPQRFRVEELRVKALEAVEAGGSSSRDLDGLVSELAQIQVKHSGEKKEVWQKIR</sequence>
<gene>
    <name evidence="1" type="ORF">RHMOL_Rhmol09G0172900</name>
</gene>
<dbReference type="Proteomes" id="UP001062846">
    <property type="component" value="Chromosome 9"/>
</dbReference>
<dbReference type="EMBL" id="CM046396">
    <property type="protein sequence ID" value="KAI8539319.1"/>
    <property type="molecule type" value="Genomic_DNA"/>
</dbReference>
<comment type="caution">
    <text evidence="1">The sequence shown here is derived from an EMBL/GenBank/DDBJ whole genome shotgun (WGS) entry which is preliminary data.</text>
</comment>
<proteinExistence type="predicted"/>
<keyword evidence="2" id="KW-1185">Reference proteome</keyword>
<accession>A0ACC0MFH9</accession>
<evidence type="ECO:0000313" key="1">
    <source>
        <dbReference type="EMBL" id="KAI8539319.1"/>
    </source>
</evidence>
<reference evidence="1" key="1">
    <citation type="submission" date="2022-02" db="EMBL/GenBank/DDBJ databases">
        <title>Plant Genome Project.</title>
        <authorList>
            <person name="Zhang R.-G."/>
        </authorList>
    </citation>
    <scope>NUCLEOTIDE SEQUENCE</scope>
    <source>
        <strain evidence="1">AT1</strain>
    </source>
</reference>
<evidence type="ECO:0000313" key="2">
    <source>
        <dbReference type="Proteomes" id="UP001062846"/>
    </source>
</evidence>
<protein>
    <submittedName>
        <fullName evidence="1">Uncharacterized protein</fullName>
    </submittedName>
</protein>
<name>A0ACC0MFH9_RHOML</name>